<evidence type="ECO:0000313" key="10">
    <source>
        <dbReference type="Proteomes" id="UP001231518"/>
    </source>
</evidence>
<dbReference type="AlphaFoldDB" id="A0AAD7YV18"/>
<dbReference type="InterPro" id="IPR006600">
    <property type="entry name" value="HTH_CenpB_DNA-bd_dom"/>
</dbReference>
<accession>A0AAD7YV18</accession>
<comment type="caution">
    <text evidence="9">The sequence shown here is derived from an EMBL/GenBank/DDBJ whole genome shotgun (WGS) entry which is preliminary data.</text>
</comment>
<evidence type="ECO:0000256" key="2">
    <source>
        <dbReference type="ARBA" id="ARBA00023125"/>
    </source>
</evidence>
<keyword evidence="3 4" id="KW-0539">Nucleus</keyword>
<evidence type="ECO:0000256" key="3">
    <source>
        <dbReference type="ARBA" id="ARBA00023242"/>
    </source>
</evidence>
<keyword evidence="6" id="KW-0472">Membrane</keyword>
<reference evidence="9" key="1">
    <citation type="submission" date="2023-03" db="EMBL/GenBank/DDBJ databases">
        <title>Chromosome-level genomes of two armyworms, Mythimna separata and Mythimna loreyi, provide insights into the biosynthesis and reception of sex pheromones.</title>
        <authorList>
            <person name="Zhao H."/>
        </authorList>
    </citation>
    <scope>NUCLEOTIDE SEQUENCE</scope>
    <source>
        <strain evidence="9">BeijingLab</strain>
        <tissue evidence="9">Pupa</tissue>
    </source>
</reference>
<dbReference type="Pfam" id="PF05225">
    <property type="entry name" value="HTH_psq"/>
    <property type="match status" value="1"/>
</dbReference>
<dbReference type="Pfam" id="PF03221">
    <property type="entry name" value="HTH_Tnp_Tc5"/>
    <property type="match status" value="1"/>
</dbReference>
<dbReference type="PANTHER" id="PTHR19303:SF74">
    <property type="entry name" value="POGO TRANSPOSABLE ELEMENT WITH KRAB DOMAIN"/>
    <property type="match status" value="1"/>
</dbReference>
<evidence type="ECO:0000256" key="4">
    <source>
        <dbReference type="PROSITE-ProRule" id="PRU00320"/>
    </source>
</evidence>
<dbReference type="SUPFAM" id="SSF46689">
    <property type="entry name" value="Homeodomain-like"/>
    <property type="match status" value="1"/>
</dbReference>
<gene>
    <name evidence="9" type="ORF">PYW07_006712</name>
</gene>
<dbReference type="InterPro" id="IPR007889">
    <property type="entry name" value="HTH_Psq"/>
</dbReference>
<dbReference type="GO" id="GO:0005634">
    <property type="term" value="C:nucleus"/>
    <property type="evidence" value="ECO:0007669"/>
    <property type="project" value="UniProtKB-SubCell"/>
</dbReference>
<evidence type="ECO:0000313" key="9">
    <source>
        <dbReference type="EMBL" id="KAJ8729016.1"/>
    </source>
</evidence>
<feature type="DNA-binding region" description="H-T-H motif" evidence="4">
    <location>
        <begin position="33"/>
        <end position="53"/>
    </location>
</feature>
<feature type="domain" description="HTH psq-type" evidence="7">
    <location>
        <begin position="1"/>
        <end position="57"/>
    </location>
</feature>
<keyword evidence="2 4" id="KW-0238">DNA-binding</keyword>
<name>A0AAD7YV18_MYTSE</name>
<dbReference type="Proteomes" id="UP001231518">
    <property type="component" value="Chromosome 19"/>
</dbReference>
<feature type="domain" description="HTH CENPB-type" evidence="8">
    <location>
        <begin position="64"/>
        <end position="141"/>
    </location>
</feature>
<feature type="region of interest" description="Disordered" evidence="5">
    <location>
        <begin position="411"/>
        <end position="436"/>
    </location>
</feature>
<keyword evidence="6" id="KW-1133">Transmembrane helix</keyword>
<dbReference type="Pfam" id="PF03184">
    <property type="entry name" value="DDE_1"/>
    <property type="match status" value="1"/>
</dbReference>
<evidence type="ECO:0000259" key="7">
    <source>
        <dbReference type="PROSITE" id="PS50960"/>
    </source>
</evidence>
<protein>
    <recommendedName>
        <fullName evidence="11">Transposase</fullName>
    </recommendedName>
</protein>
<dbReference type="GO" id="GO:0003677">
    <property type="term" value="F:DNA binding"/>
    <property type="evidence" value="ECO:0007669"/>
    <property type="project" value="UniProtKB-UniRule"/>
</dbReference>
<dbReference type="PANTHER" id="PTHR19303">
    <property type="entry name" value="TRANSPOSON"/>
    <property type="match status" value="1"/>
</dbReference>
<dbReference type="EMBL" id="JARGEI010000007">
    <property type="protein sequence ID" value="KAJ8729016.1"/>
    <property type="molecule type" value="Genomic_DNA"/>
</dbReference>
<feature type="compositionally biased region" description="Basic and acidic residues" evidence="5">
    <location>
        <begin position="419"/>
        <end position="431"/>
    </location>
</feature>
<organism evidence="9 10">
    <name type="scientific">Mythimna separata</name>
    <name type="common">Oriental armyworm</name>
    <name type="synonym">Pseudaletia separata</name>
    <dbReference type="NCBI Taxonomy" id="271217"/>
    <lineage>
        <taxon>Eukaryota</taxon>
        <taxon>Metazoa</taxon>
        <taxon>Ecdysozoa</taxon>
        <taxon>Arthropoda</taxon>
        <taxon>Hexapoda</taxon>
        <taxon>Insecta</taxon>
        <taxon>Pterygota</taxon>
        <taxon>Neoptera</taxon>
        <taxon>Endopterygota</taxon>
        <taxon>Lepidoptera</taxon>
        <taxon>Glossata</taxon>
        <taxon>Ditrysia</taxon>
        <taxon>Noctuoidea</taxon>
        <taxon>Noctuidae</taxon>
        <taxon>Noctuinae</taxon>
        <taxon>Hadenini</taxon>
        <taxon>Mythimna</taxon>
    </lineage>
</organism>
<evidence type="ECO:0000259" key="8">
    <source>
        <dbReference type="PROSITE" id="PS51253"/>
    </source>
</evidence>
<sequence length="448" mass="50829">MSSTYKRTSQQQTWDPDAMEKAIRAVRNEEMGFLKASKEFKVPRSTLKRRVKGINKEAIEIKKILGSCHPTFSMEQEEELVHHILEMEKRFYGLTLQDVRRLAYQLAERNNIEHKFSKDTQMAGKAWISAFRKRHPELTLRSPEATSLARAQGFNKVSVMKFFDLLEEVRSKTNYPSHRVFNVDESGLTTVQSKSSKILAQKGKKQVGAITTAERGVLSTVVICMTAGGSFIPPFIIFPRKRMKELQDGAPPGTGFACHSSGWMQLDIFTDWFKHFLKFAKPTEDDPALLILDGHNTHTTTLDFIVLERINHTTVLCLPPHCSHRLQPLDVSFMGPVNKYYIRAVEKYLRPGRAITVFQFSKLFGEAYSEAAQQSIAVNGFRKCGIEPIDRHVFKDHDFLAADTADVALAEPVTQQNEANKENETPEREESPSVLQDALEEILAMTPP</sequence>
<dbReference type="InterPro" id="IPR004875">
    <property type="entry name" value="DDE_SF_endonuclease_dom"/>
</dbReference>
<proteinExistence type="predicted"/>
<evidence type="ECO:0000256" key="1">
    <source>
        <dbReference type="ARBA" id="ARBA00004123"/>
    </source>
</evidence>
<evidence type="ECO:0008006" key="11">
    <source>
        <dbReference type="Google" id="ProtNLM"/>
    </source>
</evidence>
<dbReference type="PROSITE" id="PS50960">
    <property type="entry name" value="HTH_PSQ"/>
    <property type="match status" value="1"/>
</dbReference>
<dbReference type="PROSITE" id="PS51253">
    <property type="entry name" value="HTH_CENPB"/>
    <property type="match status" value="1"/>
</dbReference>
<dbReference type="Gene3D" id="1.10.10.60">
    <property type="entry name" value="Homeodomain-like"/>
    <property type="match status" value="1"/>
</dbReference>
<keyword evidence="10" id="KW-1185">Reference proteome</keyword>
<keyword evidence="6" id="KW-0812">Transmembrane</keyword>
<evidence type="ECO:0000256" key="6">
    <source>
        <dbReference type="SAM" id="Phobius"/>
    </source>
</evidence>
<comment type="subcellular location">
    <subcellularLocation>
        <location evidence="1 4">Nucleus</location>
    </subcellularLocation>
</comment>
<dbReference type="InterPro" id="IPR050863">
    <property type="entry name" value="CenT-Element_Derived"/>
</dbReference>
<feature type="transmembrane region" description="Helical" evidence="6">
    <location>
        <begin position="216"/>
        <end position="238"/>
    </location>
</feature>
<evidence type="ECO:0000256" key="5">
    <source>
        <dbReference type="SAM" id="MobiDB-lite"/>
    </source>
</evidence>
<dbReference type="InterPro" id="IPR009057">
    <property type="entry name" value="Homeodomain-like_sf"/>
</dbReference>